<dbReference type="EMBL" id="JAUTAN010000001">
    <property type="protein sequence ID" value="MDQ1106132.1"/>
    <property type="molecule type" value="Genomic_DNA"/>
</dbReference>
<feature type="transmembrane region" description="Helical" evidence="1">
    <location>
        <begin position="215"/>
        <end position="234"/>
    </location>
</feature>
<feature type="transmembrane region" description="Helical" evidence="1">
    <location>
        <begin position="189"/>
        <end position="209"/>
    </location>
</feature>
<comment type="caution">
    <text evidence="2">The sequence shown here is derived from an EMBL/GenBank/DDBJ whole genome shotgun (WGS) entry which is preliminary data.</text>
</comment>
<proteinExistence type="predicted"/>
<feature type="transmembrane region" description="Helical" evidence="1">
    <location>
        <begin position="133"/>
        <end position="154"/>
    </location>
</feature>
<organism evidence="2 3">
    <name type="scientific">Nocardioides zeae</name>
    <dbReference type="NCBI Taxonomy" id="1457234"/>
    <lineage>
        <taxon>Bacteria</taxon>
        <taxon>Bacillati</taxon>
        <taxon>Actinomycetota</taxon>
        <taxon>Actinomycetes</taxon>
        <taxon>Propionibacteriales</taxon>
        <taxon>Nocardioidaceae</taxon>
        <taxon>Nocardioides</taxon>
    </lineage>
</organism>
<evidence type="ECO:0000313" key="2">
    <source>
        <dbReference type="EMBL" id="MDQ1106132.1"/>
    </source>
</evidence>
<keyword evidence="1" id="KW-0472">Membrane</keyword>
<protein>
    <submittedName>
        <fullName evidence="2">Uncharacterized protein</fullName>
    </submittedName>
</protein>
<feature type="transmembrane region" description="Helical" evidence="1">
    <location>
        <begin position="40"/>
        <end position="60"/>
    </location>
</feature>
<keyword evidence="1" id="KW-0812">Transmembrane</keyword>
<keyword evidence="1" id="KW-1133">Transmembrane helix</keyword>
<evidence type="ECO:0000256" key="1">
    <source>
        <dbReference type="SAM" id="Phobius"/>
    </source>
</evidence>
<dbReference type="AlphaFoldDB" id="A0AAJ1X505"/>
<dbReference type="RefSeq" id="WP_307202998.1">
    <property type="nucleotide sequence ID" value="NZ_JAUTAN010000001.1"/>
</dbReference>
<accession>A0AAJ1X505</accession>
<reference evidence="2" key="1">
    <citation type="submission" date="2023-07" db="EMBL/GenBank/DDBJ databases">
        <title>Functional and genomic diversity of the sorghum phyllosphere microbiome.</title>
        <authorList>
            <person name="Shade A."/>
        </authorList>
    </citation>
    <scope>NUCLEOTIDE SEQUENCE</scope>
    <source>
        <strain evidence="2">SORGH_AS_1067</strain>
    </source>
</reference>
<feature type="transmembrane region" description="Helical" evidence="1">
    <location>
        <begin position="92"/>
        <end position="113"/>
    </location>
</feature>
<sequence length="260" mass="25952">MAAPIVATAAAGWALGALVGLPLLLVVGSAADTLDADVGLGTPFLALVASGLVAVAVHLATRPPRPALADLAAARQRGGEGVGRDADTRGSWLSAAGLVPLLGLVLLLLALPMDWPNLRDREPTPSGQRVPRLVLTVVVLAGLVAVVGAALAAARRAERRLFAELTGPLPEGAAPTPGRLAAALSLRPVDVTLGGVGALVACWCSAVAAMTVTPAPLVAAAAVVVGGASLAVPLPGARRALDRVAHDRAILRARFGDHPA</sequence>
<gene>
    <name evidence="2" type="ORF">QE405_003416</name>
</gene>
<dbReference type="Proteomes" id="UP001239215">
    <property type="component" value="Unassembled WGS sequence"/>
</dbReference>
<evidence type="ECO:0000313" key="3">
    <source>
        <dbReference type="Proteomes" id="UP001239215"/>
    </source>
</evidence>
<name>A0AAJ1X505_9ACTN</name>